<accession>A0A5N6K6I4</accession>
<evidence type="ECO:0000313" key="3">
    <source>
        <dbReference type="Proteomes" id="UP000326757"/>
    </source>
</evidence>
<dbReference type="AlphaFoldDB" id="A0A5N6K6I4"/>
<sequence>MASPQAQTHHTPSPTSPTSPKSPNSPLGLTHDDPFAAQRKDPMNSNPFATKTQGPINIPTPTSPNATLNTHSGSPNQDRRLSSDEWDASKTPPSRFQKRKGSIYATPSSRDGHVDKHIDRDAVFHATHAEKGYGSIFGLGANRNKEGNQGGRRVSKSEYPHLKTPAYALRILNVSKFPLCPNSLD</sequence>
<gene>
    <name evidence="2" type="ORF">EYC80_001905</name>
</gene>
<feature type="region of interest" description="Disordered" evidence="1">
    <location>
        <begin position="140"/>
        <end position="159"/>
    </location>
</feature>
<feature type="compositionally biased region" description="Low complexity" evidence="1">
    <location>
        <begin position="11"/>
        <end position="26"/>
    </location>
</feature>
<feature type="compositionally biased region" description="Polar residues" evidence="1">
    <location>
        <begin position="43"/>
        <end position="76"/>
    </location>
</feature>
<organism evidence="2 3">
    <name type="scientific">Monilinia laxa</name>
    <name type="common">Brown rot fungus</name>
    <name type="synonym">Sclerotinia laxa</name>
    <dbReference type="NCBI Taxonomy" id="61186"/>
    <lineage>
        <taxon>Eukaryota</taxon>
        <taxon>Fungi</taxon>
        <taxon>Dikarya</taxon>
        <taxon>Ascomycota</taxon>
        <taxon>Pezizomycotina</taxon>
        <taxon>Leotiomycetes</taxon>
        <taxon>Helotiales</taxon>
        <taxon>Sclerotiniaceae</taxon>
        <taxon>Monilinia</taxon>
    </lineage>
</organism>
<dbReference type="Proteomes" id="UP000326757">
    <property type="component" value="Unassembled WGS sequence"/>
</dbReference>
<feature type="compositionally biased region" description="Polar residues" evidence="1">
    <location>
        <begin position="1"/>
        <end position="10"/>
    </location>
</feature>
<dbReference type="EMBL" id="VIGI01000007">
    <property type="protein sequence ID" value="KAB8298150.1"/>
    <property type="molecule type" value="Genomic_DNA"/>
</dbReference>
<proteinExistence type="predicted"/>
<reference evidence="2 3" key="1">
    <citation type="submission" date="2019-06" db="EMBL/GenBank/DDBJ databases">
        <title>Genome Sequence of the Brown Rot Fungal Pathogen Monilinia laxa.</title>
        <authorList>
            <person name="De Miccolis Angelini R.M."/>
            <person name="Landi L."/>
            <person name="Abate D."/>
            <person name="Pollastro S."/>
            <person name="Romanazzi G."/>
            <person name="Faretra F."/>
        </authorList>
    </citation>
    <scope>NUCLEOTIDE SEQUENCE [LARGE SCALE GENOMIC DNA]</scope>
    <source>
        <strain evidence="2 3">Mlax316</strain>
    </source>
</reference>
<feature type="region of interest" description="Disordered" evidence="1">
    <location>
        <begin position="1"/>
        <end position="114"/>
    </location>
</feature>
<comment type="caution">
    <text evidence="2">The sequence shown here is derived from an EMBL/GenBank/DDBJ whole genome shotgun (WGS) entry which is preliminary data.</text>
</comment>
<feature type="compositionally biased region" description="Basic and acidic residues" evidence="1">
    <location>
        <begin position="30"/>
        <end position="42"/>
    </location>
</feature>
<dbReference type="OrthoDB" id="5395727at2759"/>
<evidence type="ECO:0000313" key="2">
    <source>
        <dbReference type="EMBL" id="KAB8298150.1"/>
    </source>
</evidence>
<keyword evidence="3" id="KW-1185">Reference proteome</keyword>
<protein>
    <submittedName>
        <fullName evidence="2">Uncharacterized protein</fullName>
    </submittedName>
</protein>
<name>A0A5N6K6I4_MONLA</name>
<evidence type="ECO:0000256" key="1">
    <source>
        <dbReference type="SAM" id="MobiDB-lite"/>
    </source>
</evidence>